<evidence type="ECO:0000313" key="3">
    <source>
        <dbReference type="EMBL" id="NNJ25022.1"/>
    </source>
</evidence>
<proteinExistence type="predicted"/>
<dbReference type="Pfam" id="PF00107">
    <property type="entry name" value="ADH_zinc_N"/>
    <property type="match status" value="1"/>
</dbReference>
<dbReference type="Proteomes" id="UP000609651">
    <property type="component" value="Unassembled WGS sequence"/>
</dbReference>
<protein>
    <submittedName>
        <fullName evidence="3">Quinone oxidoreductase 1</fullName>
        <ecNumber evidence="3">1.6.5.5</ecNumber>
    </submittedName>
</protein>
<dbReference type="InterPro" id="IPR051603">
    <property type="entry name" value="Zinc-ADH_QOR/CCCR"/>
</dbReference>
<keyword evidence="3" id="KW-0560">Oxidoreductase</keyword>
<keyword evidence="1" id="KW-0521">NADP</keyword>
<dbReference type="InterPro" id="IPR013149">
    <property type="entry name" value="ADH-like_C"/>
</dbReference>
<dbReference type="SUPFAM" id="SSF50129">
    <property type="entry name" value="GroES-like"/>
    <property type="match status" value="1"/>
</dbReference>
<sequence>MLQVRERPDPGEPGENEVRVKVGAVGVNPIDTYVRSGAVSAGPRASEERPRVIGCDWAGTVEAVGAGVTKLAVGDRVWGVSRGISRDGSAAEVICEPAEQCFPVPPKGALLNAAACGLAAVTAHLGLFRTGALGEIGSGDEESSVFVQGGSGGVGSIAIELARRAGYRVATTAGSDEKRQECLRRGAEEAFDYRDPELIPRLNRFDPGGFEVWLETHRDPNVPNAMSLMRVGGRIVLLAGRDAVLTVPLGQLYPRDLSLRGFAMFNASPAELQTATAGVAGIEPLIARTYPLSEIARAHADLEAGDTGDRGGKLVIEL</sequence>
<feature type="domain" description="Enoyl reductase (ER)" evidence="2">
    <location>
        <begin position="1"/>
        <end position="316"/>
    </location>
</feature>
<gene>
    <name evidence="3" type="primary">qorA_1</name>
    <name evidence="3" type="ORF">LzC2_10840</name>
</gene>
<comment type="caution">
    <text evidence="3">The sequence shown here is derived from an EMBL/GenBank/DDBJ whole genome shotgun (WGS) entry which is preliminary data.</text>
</comment>
<accession>A0ABX1VCS3</accession>
<dbReference type="Gene3D" id="3.90.180.10">
    <property type="entry name" value="Medium-chain alcohol dehydrogenases, catalytic domain"/>
    <property type="match status" value="1"/>
</dbReference>
<dbReference type="SUPFAM" id="SSF51735">
    <property type="entry name" value="NAD(P)-binding Rossmann-fold domains"/>
    <property type="match status" value="1"/>
</dbReference>
<organism evidence="3 4">
    <name type="scientific">Alienimonas chondri</name>
    <dbReference type="NCBI Taxonomy" id="2681879"/>
    <lineage>
        <taxon>Bacteria</taxon>
        <taxon>Pseudomonadati</taxon>
        <taxon>Planctomycetota</taxon>
        <taxon>Planctomycetia</taxon>
        <taxon>Planctomycetales</taxon>
        <taxon>Planctomycetaceae</taxon>
        <taxon>Alienimonas</taxon>
    </lineage>
</organism>
<dbReference type="Pfam" id="PF08240">
    <property type="entry name" value="ADH_N"/>
    <property type="match status" value="1"/>
</dbReference>
<evidence type="ECO:0000256" key="1">
    <source>
        <dbReference type="ARBA" id="ARBA00022857"/>
    </source>
</evidence>
<dbReference type="EC" id="1.6.5.5" evidence="3"/>
<dbReference type="EMBL" id="WTPX01000023">
    <property type="protein sequence ID" value="NNJ25022.1"/>
    <property type="molecule type" value="Genomic_DNA"/>
</dbReference>
<dbReference type="Gene3D" id="3.40.50.720">
    <property type="entry name" value="NAD(P)-binding Rossmann-like Domain"/>
    <property type="match status" value="1"/>
</dbReference>
<name>A0ABX1VCS3_9PLAN</name>
<dbReference type="InterPro" id="IPR013154">
    <property type="entry name" value="ADH-like_N"/>
</dbReference>
<reference evidence="3 4" key="1">
    <citation type="journal article" date="2020" name="Syst. Appl. Microbiol.">
        <title>Alienimonas chondri sp. nov., a novel planctomycete isolated from the biofilm of the red alga Chondrus crispus.</title>
        <authorList>
            <person name="Vitorino I."/>
            <person name="Albuquerque L."/>
            <person name="Wiegand S."/>
            <person name="Kallscheuer N."/>
            <person name="da Costa M.S."/>
            <person name="Lobo-da-Cunha A."/>
            <person name="Jogler C."/>
            <person name="Lage O.M."/>
        </authorList>
    </citation>
    <scope>NUCLEOTIDE SEQUENCE [LARGE SCALE GENOMIC DNA]</scope>
    <source>
        <strain evidence="3 4">LzC2</strain>
    </source>
</reference>
<dbReference type="InterPro" id="IPR011032">
    <property type="entry name" value="GroES-like_sf"/>
</dbReference>
<dbReference type="InterPro" id="IPR020843">
    <property type="entry name" value="ER"/>
</dbReference>
<dbReference type="GO" id="GO:0003960">
    <property type="term" value="F:quinone reductase (NADPH) activity"/>
    <property type="evidence" value="ECO:0007669"/>
    <property type="project" value="UniProtKB-EC"/>
</dbReference>
<dbReference type="PANTHER" id="PTHR44154">
    <property type="entry name" value="QUINONE OXIDOREDUCTASE"/>
    <property type="match status" value="1"/>
</dbReference>
<keyword evidence="4" id="KW-1185">Reference proteome</keyword>
<dbReference type="InterPro" id="IPR036291">
    <property type="entry name" value="NAD(P)-bd_dom_sf"/>
</dbReference>
<evidence type="ECO:0000313" key="4">
    <source>
        <dbReference type="Proteomes" id="UP000609651"/>
    </source>
</evidence>
<dbReference type="CDD" id="cd08253">
    <property type="entry name" value="zeta_crystallin"/>
    <property type="match status" value="1"/>
</dbReference>
<dbReference type="SMART" id="SM00829">
    <property type="entry name" value="PKS_ER"/>
    <property type="match status" value="1"/>
</dbReference>
<evidence type="ECO:0000259" key="2">
    <source>
        <dbReference type="SMART" id="SM00829"/>
    </source>
</evidence>
<dbReference type="PANTHER" id="PTHR44154:SF1">
    <property type="entry name" value="QUINONE OXIDOREDUCTASE"/>
    <property type="match status" value="1"/>
</dbReference>